<evidence type="ECO:0000313" key="9">
    <source>
        <dbReference type="EMBL" id="KAE9345544.1"/>
    </source>
</evidence>
<dbReference type="InterPro" id="IPR036770">
    <property type="entry name" value="Ankyrin_rpt-contain_sf"/>
</dbReference>
<evidence type="ECO:0000256" key="4">
    <source>
        <dbReference type="ARBA" id="ARBA00022840"/>
    </source>
</evidence>
<dbReference type="InterPro" id="IPR002110">
    <property type="entry name" value="Ankyrin_rpt"/>
</dbReference>
<dbReference type="GO" id="GO:0004674">
    <property type="term" value="F:protein serine/threonine kinase activity"/>
    <property type="evidence" value="ECO:0007669"/>
    <property type="project" value="UniProtKB-KW"/>
</dbReference>
<dbReference type="PROSITE" id="PS50088">
    <property type="entry name" value="ANK_REPEAT"/>
    <property type="match status" value="5"/>
</dbReference>
<dbReference type="Proteomes" id="UP000434957">
    <property type="component" value="Unassembled WGS sequence"/>
</dbReference>
<keyword evidence="10" id="KW-1185">Reference proteome</keyword>
<dbReference type="SUPFAM" id="SSF48403">
    <property type="entry name" value="Ankyrin repeat"/>
    <property type="match status" value="2"/>
</dbReference>
<dbReference type="InterPro" id="IPR001245">
    <property type="entry name" value="Ser-Thr/Tyr_kinase_cat_dom"/>
</dbReference>
<evidence type="ECO:0000256" key="3">
    <source>
        <dbReference type="ARBA" id="ARBA00022741"/>
    </source>
</evidence>
<evidence type="ECO:0000256" key="6">
    <source>
        <dbReference type="PROSITE-ProRule" id="PRU00023"/>
    </source>
</evidence>
<feature type="repeat" description="ANK" evidence="6">
    <location>
        <begin position="500"/>
        <end position="533"/>
    </location>
</feature>
<feature type="repeat" description="ANK" evidence="6">
    <location>
        <begin position="200"/>
        <end position="233"/>
    </location>
</feature>
<name>A0A6A4FKL0_9STRA</name>
<dbReference type="PRINTS" id="PR01415">
    <property type="entry name" value="ANKYRIN"/>
</dbReference>
<feature type="domain" description="Protein kinase" evidence="8">
    <location>
        <begin position="695"/>
        <end position="897"/>
    </location>
</feature>
<dbReference type="InterPro" id="IPR011009">
    <property type="entry name" value="Kinase-like_dom_sf"/>
</dbReference>
<dbReference type="PROSITE" id="PS00109">
    <property type="entry name" value="PROTEIN_KINASE_TYR"/>
    <property type="match status" value="1"/>
</dbReference>
<feature type="repeat" description="ANK" evidence="6">
    <location>
        <begin position="534"/>
        <end position="554"/>
    </location>
</feature>
<keyword evidence="2" id="KW-0677">Repeat</keyword>
<dbReference type="InterPro" id="IPR050889">
    <property type="entry name" value="Dendritic_Spine_Reg/Scaffold"/>
</dbReference>
<keyword evidence="1" id="KW-0808">Transferase</keyword>
<dbReference type="PROSITE" id="PS50297">
    <property type="entry name" value="ANK_REP_REGION"/>
    <property type="match status" value="2"/>
</dbReference>
<dbReference type="Pfam" id="PF07714">
    <property type="entry name" value="PK_Tyr_Ser-Thr"/>
    <property type="match status" value="2"/>
</dbReference>
<protein>
    <recommendedName>
        <fullName evidence="8">Protein kinase domain-containing protein</fullName>
    </recommendedName>
</protein>
<keyword evidence="1" id="KW-0418">Kinase</keyword>
<feature type="binding site" evidence="7">
    <location>
        <position position="919"/>
    </location>
    <ligand>
        <name>ATP</name>
        <dbReference type="ChEBI" id="CHEBI:30616"/>
    </ligand>
</feature>
<dbReference type="GO" id="GO:0005524">
    <property type="term" value="F:ATP binding"/>
    <property type="evidence" value="ECO:0007669"/>
    <property type="project" value="UniProtKB-UniRule"/>
</dbReference>
<dbReference type="SUPFAM" id="SSF56112">
    <property type="entry name" value="Protein kinase-like (PK-like)"/>
    <property type="match status" value="2"/>
</dbReference>
<keyword evidence="1" id="KW-0723">Serine/threonine-protein kinase</keyword>
<evidence type="ECO:0000259" key="8">
    <source>
        <dbReference type="PROSITE" id="PS50011"/>
    </source>
</evidence>
<dbReference type="InterPro" id="IPR017441">
    <property type="entry name" value="Protein_kinase_ATP_BS"/>
</dbReference>
<dbReference type="PROSITE" id="PS50011">
    <property type="entry name" value="PROTEIN_KINASE_DOM"/>
    <property type="match status" value="2"/>
</dbReference>
<evidence type="ECO:0000256" key="1">
    <source>
        <dbReference type="ARBA" id="ARBA00022527"/>
    </source>
</evidence>
<sequence>MLEAGANVNAKDENGNTALMEAAAWGRAIIVKFLVDSAGGDVNLTNREGFTALIKAAAGGHTDVVRYLTQVFGTDVNATTMFGDSAAALAAQYGHTDLAQYLVVECQAVLDTTKLRAAVDRRDDVARYLAEGGASRVNASNANAIGGEVRRAAQDRRSAPSIDAWSSALAQAAVDGNVYGLRRIVGSSRVNVNVNATVHDGDTALMKAAGFGHFAVVRYLVAECGADVNIANYRGITALMRADTEEHLDIVRYLTRECGADVNATDSGEATILMRVAAKGRLAVVQCLVEDCGARVNAIDWYGETALLKAAGERHLDVVRYLAVKCGADVNTISSRGVTALMEAASKGSIDVVRCLAEECGASVDVVNGSGTSAVMLAAQSGQLHVVRYLAVECRANVNATDKNGDTALLGAALQGHFDTARFLAVNCEADLDVTALTKAAARGCFYAVRFLVEERRVDTSATDISGATVLMTAAQHGHIHIVRYLVVTRKGDVNVADKYGDTPLTKASANGHFDVVRALVREYGADVSTTNNTGTTPLMLAAQHGHVDIVRYLAGEHAVDVNAADISGTNALMIAAQYGHIGVVHYLAGDRGADANATNSTRTTALMIAAQYGNMDVVRHLATQYRANVNAANADGYTAMRFAAERGHEEIQRFLTRFLVVHQAGGPETRTARSVPSDATVNNTPSWFIPPSEISLVSFVETGNIGGEYQAKWLDADAAVKLFVPDASSHVGFEHEVHFWHRLRHPNVIKMYGACDASPLPLQFFVCEYASNGSLLEYTKLIPPEEQRVWTFLHQAALGLEYLHEREIIHGDLRCSNILIGSDGLAKLANFARSNSMHQIRHGATLSRVGSVRWQPPEVLKREALSFASDVYSLGMCILEAVTKGVPWKDIGTDYMLGSGGFGSVFRAKWLDSEVVVKVLIKSGAAFDVSCTSLSYTGSSSSVCQSAATTANAKKREETMAVFRREVDIWFRLSHPHVVRLFGACHVGRPFFVCEFATNGTLVSYLRKHPDELWAKLHEAALDVQYLHARNVVHGDLKGNNIVIGSDKKAKVTDFGLSAITNDGVDPRISGASHWVAPECFINELARPNFESDIYALGMCIVEALRVVAAGEDKSKPCLPWGALDNFVARCHATQGQLPEKPPLCTDDQWKLVQRMCVRADEAAHDLDCGR</sequence>
<evidence type="ECO:0000256" key="5">
    <source>
        <dbReference type="ARBA" id="ARBA00023043"/>
    </source>
</evidence>
<dbReference type="PANTHER" id="PTHR24166">
    <property type="entry name" value="ROLLING PEBBLES, ISOFORM B"/>
    <property type="match status" value="1"/>
</dbReference>
<accession>A0A6A4FKL0</accession>
<dbReference type="AlphaFoldDB" id="A0A6A4FKL0"/>
<evidence type="ECO:0000256" key="7">
    <source>
        <dbReference type="PROSITE-ProRule" id="PRU10141"/>
    </source>
</evidence>
<dbReference type="InterPro" id="IPR008266">
    <property type="entry name" value="Tyr_kinase_AS"/>
</dbReference>
<dbReference type="PROSITE" id="PS00107">
    <property type="entry name" value="PROTEIN_KINASE_ATP"/>
    <property type="match status" value="1"/>
</dbReference>
<dbReference type="Pfam" id="PF00023">
    <property type="entry name" value="Ank"/>
    <property type="match status" value="1"/>
</dbReference>
<comment type="caution">
    <text evidence="9">The sequence shown here is derived from an EMBL/GenBank/DDBJ whole genome shotgun (WGS) entry which is preliminary data.</text>
</comment>
<dbReference type="InterPro" id="IPR008271">
    <property type="entry name" value="Ser/Thr_kinase_AS"/>
</dbReference>
<feature type="repeat" description="ANK" evidence="6">
    <location>
        <begin position="568"/>
        <end position="601"/>
    </location>
</feature>
<dbReference type="SMART" id="SM00248">
    <property type="entry name" value="ANK"/>
    <property type="match status" value="17"/>
</dbReference>
<dbReference type="Gene3D" id="1.25.40.20">
    <property type="entry name" value="Ankyrin repeat-containing domain"/>
    <property type="match status" value="6"/>
</dbReference>
<evidence type="ECO:0000256" key="2">
    <source>
        <dbReference type="ARBA" id="ARBA00022737"/>
    </source>
</evidence>
<dbReference type="PANTHER" id="PTHR24166:SF48">
    <property type="entry name" value="PROTEIN VAPYRIN"/>
    <property type="match status" value="1"/>
</dbReference>
<dbReference type="EMBL" id="QXFT01000381">
    <property type="protein sequence ID" value="KAE9345544.1"/>
    <property type="molecule type" value="Genomic_DNA"/>
</dbReference>
<dbReference type="PROSITE" id="PS00108">
    <property type="entry name" value="PROTEIN_KINASE_ST"/>
    <property type="match status" value="1"/>
</dbReference>
<reference evidence="9 10" key="1">
    <citation type="submission" date="2018-08" db="EMBL/GenBank/DDBJ databases">
        <title>Genomic investigation of the strawberry pathogen Phytophthora fragariae indicates pathogenicity is determined by transcriptional variation in three key races.</title>
        <authorList>
            <person name="Adams T.M."/>
            <person name="Armitage A.D."/>
            <person name="Sobczyk M.K."/>
            <person name="Bates H.J."/>
            <person name="Dunwell J.M."/>
            <person name="Nellist C.F."/>
            <person name="Harrison R.J."/>
        </authorList>
    </citation>
    <scope>NUCLEOTIDE SEQUENCE [LARGE SCALE GENOMIC DNA]</scope>
    <source>
        <strain evidence="9 10">SCRP333</strain>
    </source>
</reference>
<evidence type="ECO:0000313" key="10">
    <source>
        <dbReference type="Proteomes" id="UP000434957"/>
    </source>
</evidence>
<feature type="repeat" description="ANK" evidence="6">
    <location>
        <begin position="466"/>
        <end position="499"/>
    </location>
</feature>
<gene>
    <name evidence="9" type="ORF">PR003_g7901</name>
</gene>
<dbReference type="Pfam" id="PF12796">
    <property type="entry name" value="Ank_2"/>
    <property type="match status" value="6"/>
</dbReference>
<proteinExistence type="predicted"/>
<dbReference type="InterPro" id="IPR000719">
    <property type="entry name" value="Prot_kinase_dom"/>
</dbReference>
<dbReference type="SMART" id="SM00220">
    <property type="entry name" value="S_TKc"/>
    <property type="match status" value="2"/>
</dbReference>
<keyword evidence="4 7" id="KW-0067">ATP-binding</keyword>
<keyword evidence="5 6" id="KW-0040">ANK repeat</keyword>
<dbReference type="Gene3D" id="1.10.510.10">
    <property type="entry name" value="Transferase(Phosphotransferase) domain 1"/>
    <property type="match status" value="2"/>
</dbReference>
<organism evidence="9 10">
    <name type="scientific">Phytophthora rubi</name>
    <dbReference type="NCBI Taxonomy" id="129364"/>
    <lineage>
        <taxon>Eukaryota</taxon>
        <taxon>Sar</taxon>
        <taxon>Stramenopiles</taxon>
        <taxon>Oomycota</taxon>
        <taxon>Peronosporomycetes</taxon>
        <taxon>Peronosporales</taxon>
        <taxon>Peronosporaceae</taxon>
        <taxon>Phytophthora</taxon>
    </lineage>
</organism>
<feature type="domain" description="Protein kinase" evidence="8">
    <location>
        <begin position="892"/>
        <end position="1172"/>
    </location>
</feature>
<keyword evidence="3 7" id="KW-0547">Nucleotide-binding</keyword>